<evidence type="ECO:0000259" key="3">
    <source>
        <dbReference type="PROSITE" id="PS50883"/>
    </source>
</evidence>
<dbReference type="SMART" id="SM00267">
    <property type="entry name" value="GGDEF"/>
    <property type="match status" value="1"/>
</dbReference>
<accession>A0A6I6CVX2</accession>
<gene>
    <name evidence="6" type="ORF">GM160_04605</name>
</gene>
<dbReference type="SUPFAM" id="SSF54631">
    <property type="entry name" value="CBS-domain pair"/>
    <property type="match status" value="1"/>
</dbReference>
<dbReference type="AlphaFoldDB" id="A0A6I6CVX2"/>
<feature type="region of interest" description="Disordered" evidence="2">
    <location>
        <begin position="600"/>
        <end position="621"/>
    </location>
</feature>
<reference evidence="6 7" key="1">
    <citation type="submission" date="2019-11" db="EMBL/GenBank/DDBJ databases">
        <authorList>
            <person name="Zhang J."/>
            <person name="Sun C."/>
        </authorList>
    </citation>
    <scope>NUCLEOTIDE SEQUENCE [LARGE SCALE GENOMIC DNA]</scope>
    <source>
        <strain evidence="7">sp2</strain>
    </source>
</reference>
<dbReference type="CDD" id="cd01949">
    <property type="entry name" value="GGDEF"/>
    <property type="match status" value="1"/>
</dbReference>
<dbReference type="PROSITE" id="PS50883">
    <property type="entry name" value="EAL"/>
    <property type="match status" value="1"/>
</dbReference>
<evidence type="ECO:0000256" key="1">
    <source>
        <dbReference type="PROSITE-ProRule" id="PRU00703"/>
    </source>
</evidence>
<evidence type="ECO:0000256" key="2">
    <source>
        <dbReference type="SAM" id="MobiDB-lite"/>
    </source>
</evidence>
<dbReference type="InterPro" id="IPR035919">
    <property type="entry name" value="EAL_sf"/>
</dbReference>
<evidence type="ECO:0000313" key="6">
    <source>
        <dbReference type="EMBL" id="QGT78239.1"/>
    </source>
</evidence>
<dbReference type="Pfam" id="PF00571">
    <property type="entry name" value="CBS"/>
    <property type="match status" value="2"/>
</dbReference>
<dbReference type="SMART" id="SM00052">
    <property type="entry name" value="EAL"/>
    <property type="match status" value="1"/>
</dbReference>
<proteinExistence type="predicted"/>
<dbReference type="CDD" id="cd01948">
    <property type="entry name" value="EAL"/>
    <property type="match status" value="1"/>
</dbReference>
<dbReference type="Pfam" id="PF00990">
    <property type="entry name" value="GGDEF"/>
    <property type="match status" value="1"/>
</dbReference>
<dbReference type="InterPro" id="IPR043128">
    <property type="entry name" value="Rev_trsase/Diguanyl_cyclase"/>
</dbReference>
<keyword evidence="1" id="KW-0129">CBS domain</keyword>
<name>A0A6I6CVX2_9GAMM</name>
<dbReference type="InterPro" id="IPR001633">
    <property type="entry name" value="EAL_dom"/>
</dbReference>
<dbReference type="Gene3D" id="3.10.580.10">
    <property type="entry name" value="CBS-domain"/>
    <property type="match status" value="1"/>
</dbReference>
<organism evidence="6 7">
    <name type="scientific">Guyparkeria halophila</name>
    <dbReference type="NCBI Taxonomy" id="47960"/>
    <lineage>
        <taxon>Bacteria</taxon>
        <taxon>Pseudomonadati</taxon>
        <taxon>Pseudomonadota</taxon>
        <taxon>Gammaproteobacteria</taxon>
        <taxon>Chromatiales</taxon>
        <taxon>Thioalkalibacteraceae</taxon>
        <taxon>Guyparkeria</taxon>
    </lineage>
</organism>
<feature type="compositionally biased region" description="Polar residues" evidence="2">
    <location>
        <begin position="280"/>
        <end position="290"/>
    </location>
</feature>
<sequence>MQDQTLCQHCHDIAESACRKIDALTHEANELRRIFREQDLVTLFQPVVACDSGRVLGWEALLRGPAGPLHSPLDLFHAAKRHGCLVELDVLSHRLAIRRFADSAAGAAGRLFLNVMIESVQSGAHLKGLTGECVERLGLESRRIVMEISELHPTTDTASLARAVTHFQREGFQVALDDVGAGYNGLRLWAETRPDLIKVDRYFVDGIHASDEKRRFLETIVRLAHSLGSQVVGEGLEHPADLEVLNTLNVEMAQGYLYAHPASVPPLIERVAPDSDSSTKPDGPTGQTARSLAEPHEAVLPTRPVADVADLFLRVPEIDFYPVVDPAGRVLGMIWRREFMNRLLYRFGYDLYHRKPIKRLMDRHPVVVDVRTPLETVSRLVTDSEHGHRKEAVILVDNGRYAGVGSFTKLLRLITDIKVQSAHYANPLSGLPGNIPIRAELQRLIDERRDFTALYIDLDHFKPYNDHYSYEDGDKIIRHVSHLLQRVSGGEFVGHIGGDDFVLVTHLSSRGEAIAAQLVAEFSSSIGRFYRAADRAAGGIEGRDRQGNRRIFPLMTLSIGVVRVPAHSLTHQQHLSSLLTQAKKAAKAAGGNTWRRLEAEPAHAAPAEGERDSGVSVANAT</sequence>
<evidence type="ECO:0000313" key="7">
    <source>
        <dbReference type="Proteomes" id="UP000427716"/>
    </source>
</evidence>
<dbReference type="Proteomes" id="UP000427716">
    <property type="component" value="Chromosome"/>
</dbReference>
<dbReference type="SUPFAM" id="SSF55073">
    <property type="entry name" value="Nucleotide cyclase"/>
    <property type="match status" value="1"/>
</dbReference>
<dbReference type="InterPro" id="IPR050706">
    <property type="entry name" value="Cyclic-di-GMP_PDE-like"/>
</dbReference>
<dbReference type="Gene3D" id="3.20.20.450">
    <property type="entry name" value="EAL domain"/>
    <property type="match status" value="1"/>
</dbReference>
<dbReference type="InterPro" id="IPR029787">
    <property type="entry name" value="Nucleotide_cyclase"/>
</dbReference>
<dbReference type="PANTHER" id="PTHR33121:SF76">
    <property type="entry name" value="SIGNALING PROTEIN"/>
    <property type="match status" value="1"/>
</dbReference>
<dbReference type="SUPFAM" id="SSF141868">
    <property type="entry name" value="EAL domain-like"/>
    <property type="match status" value="1"/>
</dbReference>
<protein>
    <submittedName>
        <fullName evidence="6">EAL domain-containing protein</fullName>
    </submittedName>
</protein>
<dbReference type="InterPro" id="IPR046342">
    <property type="entry name" value="CBS_dom_sf"/>
</dbReference>
<feature type="domain" description="CBS" evidence="5">
    <location>
        <begin position="292"/>
        <end position="351"/>
    </location>
</feature>
<dbReference type="InterPro" id="IPR000160">
    <property type="entry name" value="GGDEF_dom"/>
</dbReference>
<dbReference type="RefSeq" id="WP_156573546.1">
    <property type="nucleotide sequence ID" value="NZ_CP046415.1"/>
</dbReference>
<dbReference type="PANTHER" id="PTHR33121">
    <property type="entry name" value="CYCLIC DI-GMP PHOSPHODIESTERASE PDEF"/>
    <property type="match status" value="1"/>
</dbReference>
<dbReference type="EMBL" id="CP046415">
    <property type="protein sequence ID" value="QGT78239.1"/>
    <property type="molecule type" value="Genomic_DNA"/>
</dbReference>
<dbReference type="PROSITE" id="PS50887">
    <property type="entry name" value="GGDEF"/>
    <property type="match status" value="1"/>
</dbReference>
<feature type="domain" description="GGDEF" evidence="4">
    <location>
        <begin position="449"/>
        <end position="599"/>
    </location>
</feature>
<keyword evidence="7" id="KW-1185">Reference proteome</keyword>
<dbReference type="PROSITE" id="PS51371">
    <property type="entry name" value="CBS"/>
    <property type="match status" value="2"/>
</dbReference>
<dbReference type="Pfam" id="PF00563">
    <property type="entry name" value="EAL"/>
    <property type="match status" value="1"/>
</dbReference>
<feature type="domain" description="EAL" evidence="3">
    <location>
        <begin position="24"/>
        <end position="275"/>
    </location>
</feature>
<evidence type="ECO:0000259" key="4">
    <source>
        <dbReference type="PROSITE" id="PS50887"/>
    </source>
</evidence>
<feature type="domain" description="CBS" evidence="5">
    <location>
        <begin position="361"/>
        <end position="421"/>
    </location>
</feature>
<dbReference type="Gene3D" id="3.30.70.270">
    <property type="match status" value="1"/>
</dbReference>
<dbReference type="InterPro" id="IPR000644">
    <property type="entry name" value="CBS_dom"/>
</dbReference>
<dbReference type="NCBIfam" id="TIGR00254">
    <property type="entry name" value="GGDEF"/>
    <property type="match status" value="1"/>
</dbReference>
<dbReference type="KEGG" id="ghl:GM160_04605"/>
<evidence type="ECO:0000259" key="5">
    <source>
        <dbReference type="PROSITE" id="PS51371"/>
    </source>
</evidence>
<dbReference type="GO" id="GO:0071111">
    <property type="term" value="F:cyclic-guanylate-specific phosphodiesterase activity"/>
    <property type="evidence" value="ECO:0007669"/>
    <property type="project" value="InterPro"/>
</dbReference>
<feature type="region of interest" description="Disordered" evidence="2">
    <location>
        <begin position="269"/>
        <end position="294"/>
    </location>
</feature>